<keyword evidence="3 5" id="KW-0378">Hydrolase</keyword>
<dbReference type="NCBIfam" id="TIGR00087">
    <property type="entry name" value="surE"/>
    <property type="match status" value="1"/>
</dbReference>
<reference evidence="5" key="1">
    <citation type="submission" date="2019-08" db="EMBL/GenBank/DDBJ databases">
        <authorList>
            <person name="Kucharzyk K."/>
            <person name="Murdoch R.W."/>
            <person name="Higgins S."/>
            <person name="Loffler F."/>
        </authorList>
    </citation>
    <scope>NUCLEOTIDE SEQUENCE</scope>
</reference>
<dbReference type="InterPro" id="IPR030048">
    <property type="entry name" value="SurE"/>
</dbReference>
<dbReference type="Gene3D" id="3.40.1210.10">
    <property type="entry name" value="Survival protein SurE-like phosphatase/nucleotidase"/>
    <property type="match status" value="1"/>
</dbReference>
<dbReference type="SUPFAM" id="SSF64167">
    <property type="entry name" value="SurE-like"/>
    <property type="match status" value="1"/>
</dbReference>
<dbReference type="GO" id="GO:0008253">
    <property type="term" value="F:5'-nucleotidase activity"/>
    <property type="evidence" value="ECO:0007669"/>
    <property type="project" value="UniProtKB-EC"/>
</dbReference>
<dbReference type="EMBL" id="VSSQ01000032">
    <property type="protein sequence ID" value="MPL66460.1"/>
    <property type="molecule type" value="Genomic_DNA"/>
</dbReference>
<evidence type="ECO:0000256" key="1">
    <source>
        <dbReference type="ARBA" id="ARBA00011062"/>
    </source>
</evidence>
<protein>
    <submittedName>
        <fullName evidence="5">5'-nucleotidase SurE</fullName>
        <ecNumber evidence="5">3.1.3.5</ecNumber>
    </submittedName>
</protein>
<dbReference type="EC" id="3.1.3.5" evidence="5"/>
<name>A0A644THU7_9ZZZZ</name>
<evidence type="ECO:0000313" key="5">
    <source>
        <dbReference type="EMBL" id="MPL66460.1"/>
    </source>
</evidence>
<evidence type="ECO:0000256" key="3">
    <source>
        <dbReference type="ARBA" id="ARBA00022801"/>
    </source>
</evidence>
<proteinExistence type="inferred from homology"/>
<accession>A0A644THU7</accession>
<feature type="domain" description="Survival protein SurE-like phosphatase/nucleotidase" evidence="4">
    <location>
        <begin position="3"/>
        <end position="188"/>
    </location>
</feature>
<gene>
    <name evidence="5" type="primary">surE_4</name>
    <name evidence="5" type="ORF">SDC9_12136</name>
</gene>
<comment type="caution">
    <text evidence="5">The sequence shown here is derived from an EMBL/GenBank/DDBJ whole genome shotgun (WGS) entry which is preliminary data.</text>
</comment>
<evidence type="ECO:0000256" key="2">
    <source>
        <dbReference type="ARBA" id="ARBA00022723"/>
    </source>
</evidence>
<dbReference type="GO" id="GO:0046872">
    <property type="term" value="F:metal ion binding"/>
    <property type="evidence" value="ECO:0007669"/>
    <property type="project" value="UniProtKB-KW"/>
</dbReference>
<dbReference type="AlphaFoldDB" id="A0A644THU7"/>
<dbReference type="HAMAP" id="MF_00060">
    <property type="entry name" value="SurE"/>
    <property type="match status" value="1"/>
</dbReference>
<comment type="similarity">
    <text evidence="1">Belongs to the SurE nucleotidase family.</text>
</comment>
<dbReference type="Pfam" id="PF01975">
    <property type="entry name" value="SurE"/>
    <property type="match status" value="1"/>
</dbReference>
<dbReference type="InterPro" id="IPR002828">
    <property type="entry name" value="SurE-like_Pase/nucleotidase"/>
</dbReference>
<dbReference type="PANTHER" id="PTHR30457:SF0">
    <property type="entry name" value="PHOSPHATASE, PUTATIVE (AFU_ORTHOLOGUE AFUA_4G01070)-RELATED"/>
    <property type="match status" value="1"/>
</dbReference>
<dbReference type="InterPro" id="IPR036523">
    <property type="entry name" value="SurE-like_sf"/>
</dbReference>
<sequence length="255" mass="27432">MRILVTNDDGIDAEGLAVLVQFLSDESYGGKGREIVVLAPEAERSGVSHAMTLRHPTKVRKLNEGYYSCSGTPADCVIVAGLGVLPWMPDLVVSGINRGPNMGTDIVYSGTCGAARQAALAGVPAIAVSCAQYTPPLDYRCCASFVAGNLEALMKLWREGSFININCPSADETQRPARWTVPGINRYHDALSCFDGLDGYRYCFLGEGKSERLPNPISDHQAVLDGEIALSLIDIHPAAVQPESWNGKRFSSRGE</sequence>
<dbReference type="PANTHER" id="PTHR30457">
    <property type="entry name" value="5'-NUCLEOTIDASE SURE"/>
    <property type="match status" value="1"/>
</dbReference>
<keyword evidence="2" id="KW-0479">Metal-binding</keyword>
<evidence type="ECO:0000259" key="4">
    <source>
        <dbReference type="Pfam" id="PF01975"/>
    </source>
</evidence>
<organism evidence="5">
    <name type="scientific">bioreactor metagenome</name>
    <dbReference type="NCBI Taxonomy" id="1076179"/>
    <lineage>
        <taxon>unclassified sequences</taxon>
        <taxon>metagenomes</taxon>
        <taxon>ecological metagenomes</taxon>
    </lineage>
</organism>